<evidence type="ECO:0000256" key="4">
    <source>
        <dbReference type="ARBA" id="ARBA00022695"/>
    </source>
</evidence>
<comment type="function">
    <text evidence="9">Involved in the biosynthesis of ADP-glucose, a building block required for the elongation reactions to produce glycogen. Catalyzes the reaction between ATP and alpha-D-glucose 1-phosphate (G1P) to produce pyrophosphate and ADP-Glc.</text>
</comment>
<dbReference type="HAMAP" id="MF_00624">
    <property type="entry name" value="GlgC"/>
    <property type="match status" value="1"/>
</dbReference>
<dbReference type="Pfam" id="PF00483">
    <property type="entry name" value="NTP_transferase"/>
    <property type="match status" value="1"/>
</dbReference>
<dbReference type="Gene3D" id="3.90.550.10">
    <property type="entry name" value="Spore Coat Polysaccharide Biosynthesis Protein SpsA, Chain A"/>
    <property type="match status" value="1"/>
</dbReference>
<dbReference type="CDD" id="cd04651">
    <property type="entry name" value="LbH_G1P_AT_C"/>
    <property type="match status" value="1"/>
</dbReference>
<dbReference type="PANTHER" id="PTHR43523:SF2">
    <property type="entry name" value="GLUCOSE-1-PHOSPHATE ADENYLYLTRANSFERASE"/>
    <property type="match status" value="1"/>
</dbReference>
<comment type="similarity">
    <text evidence="1 9">Belongs to the bacterial/plant glucose-1-phosphate adenylyltransferase family.</text>
</comment>
<reference evidence="12 13" key="1">
    <citation type="submission" date="2017-01" db="EMBL/GenBank/DDBJ databases">
        <title>Novel large sulfur bacteria in the metagenomes of groundwater-fed chemosynthetic microbial mats in the Lake Huron basin.</title>
        <authorList>
            <person name="Sharrar A.M."/>
            <person name="Flood B.E."/>
            <person name="Bailey J.V."/>
            <person name="Jones D.S."/>
            <person name="Biddanda B."/>
            <person name="Ruberg S.A."/>
            <person name="Marcus D.N."/>
            <person name="Dick G.J."/>
        </authorList>
    </citation>
    <scope>NUCLEOTIDE SEQUENCE [LARGE SCALE GENOMIC DNA]</scope>
    <source>
        <strain evidence="12">A8</strain>
    </source>
</reference>
<dbReference type="Proteomes" id="UP000192491">
    <property type="component" value="Unassembled WGS sequence"/>
</dbReference>
<feature type="binding site" evidence="9">
    <location>
        <position position="122"/>
    </location>
    <ligand>
        <name>alpha-D-glucose 1-phosphate</name>
        <dbReference type="ChEBI" id="CHEBI:58601"/>
    </ligand>
</feature>
<evidence type="ECO:0000256" key="3">
    <source>
        <dbReference type="ARBA" id="ARBA00022679"/>
    </source>
</evidence>
<keyword evidence="2 9" id="KW-0321">Glycogen metabolism</keyword>
<protein>
    <recommendedName>
        <fullName evidence="9">Glucose-1-phosphate adenylyltransferase</fullName>
        <ecNumber evidence="9">2.7.7.27</ecNumber>
    </recommendedName>
    <alternativeName>
        <fullName evidence="9">ADP-glucose pyrophosphorylase</fullName>
        <shortName evidence="9">ADPGlc PPase</shortName>
    </alternativeName>
    <alternativeName>
        <fullName evidence="9">ADP-glucose synthase</fullName>
    </alternativeName>
</protein>
<dbReference type="NCBIfam" id="NF002023">
    <property type="entry name" value="PRK00844.1"/>
    <property type="match status" value="1"/>
</dbReference>
<evidence type="ECO:0000256" key="7">
    <source>
        <dbReference type="ARBA" id="ARBA00023056"/>
    </source>
</evidence>
<keyword evidence="6 9" id="KW-0067">ATP-binding</keyword>
<dbReference type="Gene3D" id="2.160.10.10">
    <property type="entry name" value="Hexapeptide repeat proteins"/>
    <property type="match status" value="1"/>
</dbReference>
<keyword evidence="5 9" id="KW-0547">Nucleotide-binding</keyword>
<dbReference type="CDD" id="cd02508">
    <property type="entry name" value="ADP_Glucose_PP"/>
    <property type="match status" value="1"/>
</dbReference>
<dbReference type="InterPro" id="IPR005835">
    <property type="entry name" value="NTP_transferase_dom"/>
</dbReference>
<dbReference type="GO" id="GO:0008878">
    <property type="term" value="F:glucose-1-phosphate adenylyltransferase activity"/>
    <property type="evidence" value="ECO:0007669"/>
    <property type="project" value="UniProtKB-UniRule"/>
</dbReference>
<dbReference type="GO" id="GO:0005524">
    <property type="term" value="F:ATP binding"/>
    <property type="evidence" value="ECO:0007669"/>
    <property type="project" value="UniProtKB-KW"/>
</dbReference>
<accession>A0A1Y1QPB0</accession>
<feature type="binding site" evidence="9">
    <location>
        <begin position="202"/>
        <end position="203"/>
    </location>
    <ligand>
        <name>alpha-D-glucose 1-phosphate</name>
        <dbReference type="ChEBI" id="CHEBI:58601"/>
    </ligand>
</feature>
<dbReference type="EC" id="2.7.7.27" evidence="9"/>
<feature type="domain" description="Glucose-1-phosphate adenylyltransferase/Bifunctional protein GlmU-like C-terminal hexapeptide" evidence="11">
    <location>
        <begin position="317"/>
        <end position="420"/>
    </location>
</feature>
<evidence type="ECO:0000313" key="12">
    <source>
        <dbReference type="EMBL" id="OQX10441.1"/>
    </source>
</evidence>
<dbReference type="InterPro" id="IPR011831">
    <property type="entry name" value="ADP-Glc_PPase"/>
</dbReference>
<dbReference type="AlphaFoldDB" id="A0A1Y1QPB0"/>
<dbReference type="SUPFAM" id="SSF51161">
    <property type="entry name" value="Trimeric LpxA-like enzymes"/>
    <property type="match status" value="1"/>
</dbReference>
<dbReference type="PROSITE" id="PS00810">
    <property type="entry name" value="ADP_GLC_PYROPHOSPH_3"/>
    <property type="match status" value="1"/>
</dbReference>
<evidence type="ECO:0000256" key="2">
    <source>
        <dbReference type="ARBA" id="ARBA00022600"/>
    </source>
</evidence>
<keyword evidence="8 9" id="KW-0119">Carbohydrate metabolism</keyword>
<dbReference type="PANTHER" id="PTHR43523">
    <property type="entry name" value="GLUCOSE-1-PHOSPHATE ADENYLYLTRANSFERASE-RELATED"/>
    <property type="match status" value="1"/>
</dbReference>
<comment type="subunit">
    <text evidence="9">Homotetramer.</text>
</comment>
<dbReference type="InterPro" id="IPR005836">
    <property type="entry name" value="ADP_Glu_pyroP_CS"/>
</dbReference>
<dbReference type="Pfam" id="PF24894">
    <property type="entry name" value="Hexapep_GlmU"/>
    <property type="match status" value="1"/>
</dbReference>
<dbReference type="InterPro" id="IPR056818">
    <property type="entry name" value="GlmU/GlgC-like_hexapep"/>
</dbReference>
<dbReference type="NCBIfam" id="TIGR02091">
    <property type="entry name" value="glgC"/>
    <property type="match status" value="1"/>
</dbReference>
<dbReference type="UniPathway" id="UPA00164"/>
<dbReference type="PROSITE" id="PS00809">
    <property type="entry name" value="ADP_GLC_PYROPHOSPH_2"/>
    <property type="match status" value="1"/>
</dbReference>
<sequence>MTLDKQQQAKLYRYYTEPKMVTELTRKTLALVLAGGEGSRLKDLTMWRAKPAVPFGGKYRIIDFALSNCVNSGIRRVGVLTQYKSHSLIRHLQRAWGFMRAEIGEFVEILPAQQRTAKKEWYQGTADALFQNMDIVQRHDPDYVLVLGGDHIYTMDYSKMLMYHHETGADFTVGCIEVPVEEAKGFGVMSVDQDSRINKFVEKPSQPEEMPGKPGVALASMGIYIFSRDFLYRVLHEDASKAHSSRDFGKDIIPSSIHKAKAMAYPFRKSTGEPGYWRDVGTLHSYWQSNMELCGVDPELNLYDRDWPVWTYQAQYPPAKFVFDDDGCRGEAIDSLISAGCILSGARVKRSMIFFASTVEKYSIIKDSVILPKVSIGQHCRITKAIIDKGTVIPDGTVIGEDLELDRKRFHVTEEGIVLITAEMMGQKLRTGNSDQDKDTLWRMAS</sequence>
<keyword evidence="4 9" id="KW-0548">Nucleotidyltransferase</keyword>
<feature type="site" description="Could play a key role in the communication between the regulatory and the substrate sites" evidence="9">
    <location>
        <position position="82"/>
    </location>
</feature>
<evidence type="ECO:0000256" key="1">
    <source>
        <dbReference type="ARBA" id="ARBA00010443"/>
    </source>
</evidence>
<evidence type="ECO:0000256" key="5">
    <source>
        <dbReference type="ARBA" id="ARBA00022741"/>
    </source>
</evidence>
<proteinExistence type="inferred from homology"/>
<dbReference type="NCBIfam" id="NF001947">
    <property type="entry name" value="PRK00725.1"/>
    <property type="match status" value="1"/>
</dbReference>
<feature type="binding site" evidence="9">
    <location>
        <position position="187"/>
    </location>
    <ligand>
        <name>alpha-D-glucose 1-phosphate</name>
        <dbReference type="ChEBI" id="CHEBI:58601"/>
    </ligand>
</feature>
<feature type="binding site" evidence="9">
    <location>
        <position position="220"/>
    </location>
    <ligand>
        <name>alpha-D-glucose 1-phosphate</name>
        <dbReference type="ChEBI" id="CHEBI:58601"/>
    </ligand>
</feature>
<comment type="caution">
    <text evidence="12">The sequence shown here is derived from an EMBL/GenBank/DDBJ whole genome shotgun (WGS) entry which is preliminary data.</text>
</comment>
<dbReference type="InterPro" id="IPR023049">
    <property type="entry name" value="GlgC_bac"/>
</dbReference>
<dbReference type="InterPro" id="IPR011004">
    <property type="entry name" value="Trimer_LpxA-like_sf"/>
</dbReference>
<feature type="site" description="Could play a key role in the communication between the regulatory and the substrate sites" evidence="9">
    <location>
        <position position="121"/>
    </location>
</feature>
<evidence type="ECO:0000256" key="8">
    <source>
        <dbReference type="ARBA" id="ARBA00023277"/>
    </source>
</evidence>
<evidence type="ECO:0000256" key="9">
    <source>
        <dbReference type="HAMAP-Rule" id="MF_00624"/>
    </source>
</evidence>
<comment type="catalytic activity">
    <reaction evidence="9">
        <text>alpha-D-glucose 1-phosphate + ATP + H(+) = ADP-alpha-D-glucose + diphosphate</text>
        <dbReference type="Rhea" id="RHEA:12120"/>
        <dbReference type="ChEBI" id="CHEBI:15378"/>
        <dbReference type="ChEBI" id="CHEBI:30616"/>
        <dbReference type="ChEBI" id="CHEBI:33019"/>
        <dbReference type="ChEBI" id="CHEBI:57498"/>
        <dbReference type="ChEBI" id="CHEBI:58601"/>
        <dbReference type="EC" id="2.7.7.27"/>
    </reaction>
</comment>
<name>A0A1Y1QPB0_9GAMM</name>
<evidence type="ECO:0000256" key="6">
    <source>
        <dbReference type="ARBA" id="ARBA00022840"/>
    </source>
</evidence>
<keyword evidence="3 9" id="KW-0808">Transferase</keyword>
<keyword evidence="7 9" id="KW-0320">Glycogen biosynthesis</keyword>
<dbReference type="GO" id="GO:0005978">
    <property type="term" value="P:glycogen biosynthetic process"/>
    <property type="evidence" value="ECO:0007669"/>
    <property type="project" value="UniProtKB-UniRule"/>
</dbReference>
<evidence type="ECO:0000313" key="13">
    <source>
        <dbReference type="Proteomes" id="UP000192491"/>
    </source>
</evidence>
<evidence type="ECO:0000259" key="11">
    <source>
        <dbReference type="Pfam" id="PF24894"/>
    </source>
</evidence>
<comment type="pathway">
    <text evidence="9">Glycan biosynthesis; glycogen biosynthesis.</text>
</comment>
<dbReference type="SUPFAM" id="SSF53448">
    <property type="entry name" value="Nucleotide-diphospho-sugar transferases"/>
    <property type="match status" value="1"/>
</dbReference>
<evidence type="ECO:0000259" key="10">
    <source>
        <dbReference type="Pfam" id="PF00483"/>
    </source>
</evidence>
<dbReference type="PROSITE" id="PS00808">
    <property type="entry name" value="ADP_GLC_PYROPHOSPH_1"/>
    <property type="match status" value="1"/>
</dbReference>
<feature type="domain" description="Nucleotidyl transferase" evidence="10">
    <location>
        <begin position="30"/>
        <end position="293"/>
    </location>
</feature>
<dbReference type="EMBL" id="MTEJ01000112">
    <property type="protein sequence ID" value="OQX10441.1"/>
    <property type="molecule type" value="Genomic_DNA"/>
</dbReference>
<gene>
    <name evidence="9" type="primary">glgC</name>
    <name evidence="12" type="ORF">BWK73_20315</name>
</gene>
<dbReference type="InterPro" id="IPR029044">
    <property type="entry name" value="Nucleotide-diphossugar_trans"/>
</dbReference>
<organism evidence="12 13">
    <name type="scientific">Thiothrix lacustris</name>
    <dbReference type="NCBI Taxonomy" id="525917"/>
    <lineage>
        <taxon>Bacteria</taxon>
        <taxon>Pseudomonadati</taxon>
        <taxon>Pseudomonadota</taxon>
        <taxon>Gammaproteobacteria</taxon>
        <taxon>Thiotrichales</taxon>
        <taxon>Thiotrichaceae</taxon>
        <taxon>Thiothrix</taxon>
    </lineage>
</organism>